<reference evidence="3 4" key="1">
    <citation type="submission" date="2024-09" db="EMBL/GenBank/DDBJ databases">
        <authorList>
            <person name="Zhang Z.-H."/>
        </authorList>
    </citation>
    <scope>NUCLEOTIDE SEQUENCE [LARGE SCALE GENOMIC DNA]</scope>
    <source>
        <strain evidence="3 4">HHTR114</strain>
    </source>
</reference>
<dbReference type="PROSITE" id="PS51186">
    <property type="entry name" value="GNAT"/>
    <property type="match status" value="1"/>
</dbReference>
<keyword evidence="1" id="KW-0046">Antibiotic resistance</keyword>
<keyword evidence="3" id="KW-0012">Acyltransferase</keyword>
<dbReference type="InterPro" id="IPR016181">
    <property type="entry name" value="Acyl_CoA_acyltransferase"/>
</dbReference>
<dbReference type="EMBL" id="JBHPON010000002">
    <property type="protein sequence ID" value="MFC6036338.1"/>
    <property type="molecule type" value="Genomic_DNA"/>
</dbReference>
<evidence type="ECO:0000313" key="3">
    <source>
        <dbReference type="EMBL" id="MFC6036338.1"/>
    </source>
</evidence>
<dbReference type="PANTHER" id="PTHR31438:SF1">
    <property type="entry name" value="LYSINE N-ACYLTRANSFERASE C17G9.06C-RELATED"/>
    <property type="match status" value="1"/>
</dbReference>
<comment type="caution">
    <text evidence="3">The sequence shown here is derived from an EMBL/GenBank/DDBJ whole genome shotgun (WGS) entry which is preliminary data.</text>
</comment>
<dbReference type="EC" id="2.3.1.-" evidence="3"/>
<organism evidence="3 4">
    <name type="scientific">Hyphococcus aureus</name>
    <dbReference type="NCBI Taxonomy" id="2666033"/>
    <lineage>
        <taxon>Bacteria</taxon>
        <taxon>Pseudomonadati</taxon>
        <taxon>Pseudomonadota</taxon>
        <taxon>Alphaproteobacteria</taxon>
        <taxon>Parvularculales</taxon>
        <taxon>Parvularculaceae</taxon>
        <taxon>Hyphococcus</taxon>
    </lineage>
</organism>
<keyword evidence="4" id="KW-1185">Reference proteome</keyword>
<keyword evidence="3" id="KW-0808">Transferase</keyword>
<dbReference type="SUPFAM" id="SSF55729">
    <property type="entry name" value="Acyl-CoA N-acyltransferases (Nat)"/>
    <property type="match status" value="1"/>
</dbReference>
<gene>
    <name evidence="3" type="ORF">ACFMB1_12350</name>
</gene>
<dbReference type="InterPro" id="IPR000182">
    <property type="entry name" value="GNAT_dom"/>
</dbReference>
<dbReference type="GO" id="GO:0016746">
    <property type="term" value="F:acyltransferase activity"/>
    <property type="evidence" value="ECO:0007669"/>
    <property type="project" value="UniProtKB-KW"/>
</dbReference>
<dbReference type="RefSeq" id="WP_379882433.1">
    <property type="nucleotide sequence ID" value="NZ_JBHPON010000002.1"/>
</dbReference>
<dbReference type="Pfam" id="PF13523">
    <property type="entry name" value="Acetyltransf_8"/>
    <property type="match status" value="1"/>
</dbReference>
<accession>A0ABW1L037</accession>
<evidence type="ECO:0000256" key="1">
    <source>
        <dbReference type="ARBA" id="ARBA00023251"/>
    </source>
</evidence>
<evidence type="ECO:0000313" key="4">
    <source>
        <dbReference type="Proteomes" id="UP001596116"/>
    </source>
</evidence>
<protein>
    <submittedName>
        <fullName evidence="3">GNAT family N-acetyltransferase</fullName>
        <ecNumber evidence="3">2.3.1.-</ecNumber>
    </submittedName>
</protein>
<proteinExistence type="predicted"/>
<dbReference type="PANTHER" id="PTHR31438">
    <property type="entry name" value="LYSINE N-ACYLTRANSFERASE C17G9.06C-RELATED"/>
    <property type="match status" value="1"/>
</dbReference>
<dbReference type="Gene3D" id="3.40.630.30">
    <property type="match status" value="1"/>
</dbReference>
<feature type="domain" description="N-acetyltransferase" evidence="2">
    <location>
        <begin position="2"/>
        <end position="161"/>
    </location>
</feature>
<dbReference type="Proteomes" id="UP001596116">
    <property type="component" value="Unassembled WGS sequence"/>
</dbReference>
<sequence length="170" mass="19565">MVTLRPATKDDIPLLRRWDEKPHVKAAGGDDDWYEWDDELPRNADWGELLIAEEAGRPVGVMEIIDPAKEPSHYWGEIEDNLRAIDIWIGEEEDLGRGLGTQMMLAALGRCFADEKVRAVVIDPLESNIRARRFYERLGFEFVERRVFDQDECIVYRLTRAGYEALAACP</sequence>
<evidence type="ECO:0000259" key="2">
    <source>
        <dbReference type="PROSITE" id="PS51186"/>
    </source>
</evidence>
<name>A0ABW1L037_9PROT</name>